<keyword evidence="4" id="KW-0489">Methyltransferase</keyword>
<evidence type="ECO:0000256" key="8">
    <source>
        <dbReference type="SAM" id="MobiDB-lite"/>
    </source>
</evidence>
<protein>
    <submittedName>
        <fullName evidence="10">FK506-binding protein</fullName>
    </submittedName>
</protein>
<evidence type="ECO:0000256" key="4">
    <source>
        <dbReference type="ARBA" id="ARBA00022603"/>
    </source>
</evidence>
<keyword evidence="5" id="KW-0808">Transferase</keyword>
<comment type="subcellular location">
    <subcellularLocation>
        <location evidence="2">Chromosome</location>
    </subcellularLocation>
    <subcellularLocation>
        <location evidence="1">Nucleus</location>
    </subcellularLocation>
</comment>
<dbReference type="EMBL" id="LNFP01002012">
    <property type="protein sequence ID" value="KUF84439.1"/>
    <property type="molecule type" value="Genomic_DNA"/>
</dbReference>
<dbReference type="Pfam" id="PF00856">
    <property type="entry name" value="SET"/>
    <property type="match status" value="1"/>
</dbReference>
<sequence length="409" mass="45296">MVHLTHSSLHWKLRCIADSDDENISPNTVVHHKAETKATTSSQSTENEPAASSQNVEEDLESTGMSTPPWHSPGYTKRVPKNKSNLPPSQEDADTVRSPHPPRAPTSPTTSSPLLLETPPGSPVCFGPRTKTLAVRYSGRKAPMEAATPYARPDHTVYNDDRPVVKPNGSMSAITELPRYSRPSTSRSRDTFVPARWPCRVVHLGEPYNPLATTFPYVPNFGWCVCSESCRVGTCRNSLMNVFCNINCCPFEGKCGNGLLESTQVFLGRSMQTSQLGVVAAEDIDAGEVLWQYLGELEHVSASRALRPRNTGYRLVMKQRPETPSHPVRVAINAEDMGGLMRFANHSCNPVAEFLEVANGRRTTVVVATTHAVRRGEEVTVDYGDDLWFVCRCQLKECRHRGIQDQRDP</sequence>
<dbReference type="SMART" id="SM00317">
    <property type="entry name" value="SET"/>
    <property type="match status" value="1"/>
</dbReference>
<evidence type="ECO:0000259" key="9">
    <source>
        <dbReference type="PROSITE" id="PS50280"/>
    </source>
</evidence>
<dbReference type="InterPro" id="IPR046341">
    <property type="entry name" value="SET_dom_sf"/>
</dbReference>
<dbReference type="PROSITE" id="PS50280">
    <property type="entry name" value="SET"/>
    <property type="match status" value="1"/>
</dbReference>
<evidence type="ECO:0000256" key="7">
    <source>
        <dbReference type="ARBA" id="ARBA00023242"/>
    </source>
</evidence>
<feature type="domain" description="SET" evidence="9">
    <location>
        <begin position="255"/>
        <end position="384"/>
    </location>
</feature>
<evidence type="ECO:0000313" key="11">
    <source>
        <dbReference type="Proteomes" id="UP000054636"/>
    </source>
</evidence>
<dbReference type="Gene3D" id="2.170.270.10">
    <property type="entry name" value="SET domain"/>
    <property type="match status" value="1"/>
</dbReference>
<comment type="caution">
    <text evidence="10">The sequence shown here is derived from an EMBL/GenBank/DDBJ whole genome shotgun (WGS) entry which is preliminary data.</text>
</comment>
<dbReference type="SUPFAM" id="SSF82199">
    <property type="entry name" value="SET domain"/>
    <property type="match status" value="1"/>
</dbReference>
<keyword evidence="3" id="KW-0158">Chromosome</keyword>
<gene>
    <name evidence="10" type="ORF">AM588_10000695</name>
</gene>
<dbReference type="GO" id="GO:0032259">
    <property type="term" value="P:methylation"/>
    <property type="evidence" value="ECO:0007669"/>
    <property type="project" value="UniProtKB-KW"/>
</dbReference>
<name>A0A0W8CJW8_PHYNI</name>
<dbReference type="PANTHER" id="PTHR22884">
    <property type="entry name" value="SET DOMAIN PROTEINS"/>
    <property type="match status" value="1"/>
</dbReference>
<keyword evidence="6" id="KW-0949">S-adenosyl-L-methionine</keyword>
<proteinExistence type="predicted"/>
<reference evidence="10 11" key="1">
    <citation type="submission" date="2015-11" db="EMBL/GenBank/DDBJ databases">
        <title>Genomes and virulence difference between two physiological races of Phytophthora nicotianae.</title>
        <authorList>
            <person name="Liu H."/>
            <person name="Ma X."/>
            <person name="Yu H."/>
            <person name="Fang D."/>
            <person name="Li Y."/>
            <person name="Wang X."/>
            <person name="Wang W."/>
            <person name="Dong Y."/>
            <person name="Xiao B."/>
        </authorList>
    </citation>
    <scope>NUCLEOTIDE SEQUENCE [LARGE SCALE GENOMIC DNA]</scope>
    <source>
        <strain evidence="11">race 1</strain>
    </source>
</reference>
<accession>A0A0W8CJW8</accession>
<evidence type="ECO:0000313" key="10">
    <source>
        <dbReference type="EMBL" id="KUF84439.1"/>
    </source>
</evidence>
<feature type="region of interest" description="Disordered" evidence="8">
    <location>
        <begin position="21"/>
        <end position="127"/>
    </location>
</feature>
<evidence type="ECO:0000256" key="3">
    <source>
        <dbReference type="ARBA" id="ARBA00022454"/>
    </source>
</evidence>
<dbReference type="AlphaFoldDB" id="A0A0W8CJW8"/>
<feature type="compositionally biased region" description="Low complexity" evidence="8">
    <location>
        <begin position="106"/>
        <end position="119"/>
    </location>
</feature>
<dbReference type="Proteomes" id="UP000054636">
    <property type="component" value="Unassembled WGS sequence"/>
</dbReference>
<evidence type="ECO:0000256" key="6">
    <source>
        <dbReference type="ARBA" id="ARBA00022691"/>
    </source>
</evidence>
<dbReference type="GO" id="GO:0005694">
    <property type="term" value="C:chromosome"/>
    <property type="evidence" value="ECO:0007669"/>
    <property type="project" value="UniProtKB-SubCell"/>
</dbReference>
<evidence type="ECO:0000256" key="2">
    <source>
        <dbReference type="ARBA" id="ARBA00004286"/>
    </source>
</evidence>
<evidence type="ECO:0000256" key="1">
    <source>
        <dbReference type="ARBA" id="ARBA00004123"/>
    </source>
</evidence>
<dbReference type="GO" id="GO:0008168">
    <property type="term" value="F:methyltransferase activity"/>
    <property type="evidence" value="ECO:0007669"/>
    <property type="project" value="UniProtKB-KW"/>
</dbReference>
<dbReference type="GO" id="GO:0005634">
    <property type="term" value="C:nucleus"/>
    <property type="evidence" value="ECO:0007669"/>
    <property type="project" value="UniProtKB-SubCell"/>
</dbReference>
<feature type="compositionally biased region" description="Polar residues" evidence="8">
    <location>
        <begin position="37"/>
        <end position="55"/>
    </location>
</feature>
<dbReference type="InterPro" id="IPR001214">
    <property type="entry name" value="SET_dom"/>
</dbReference>
<evidence type="ECO:0000256" key="5">
    <source>
        <dbReference type="ARBA" id="ARBA00022679"/>
    </source>
</evidence>
<dbReference type="InterPro" id="IPR050777">
    <property type="entry name" value="SET2_Histone-Lys_MeTrsfase"/>
</dbReference>
<keyword evidence="7" id="KW-0539">Nucleus</keyword>
<organism evidence="10 11">
    <name type="scientific">Phytophthora nicotianae</name>
    <name type="common">Potato buckeye rot agent</name>
    <name type="synonym">Phytophthora parasitica</name>
    <dbReference type="NCBI Taxonomy" id="4792"/>
    <lineage>
        <taxon>Eukaryota</taxon>
        <taxon>Sar</taxon>
        <taxon>Stramenopiles</taxon>
        <taxon>Oomycota</taxon>
        <taxon>Peronosporomycetes</taxon>
        <taxon>Peronosporales</taxon>
        <taxon>Peronosporaceae</taxon>
        <taxon>Phytophthora</taxon>
    </lineage>
</organism>